<comment type="subcellular location">
    <subcellularLocation>
        <location evidence="3">Cytoplasm</location>
    </subcellularLocation>
</comment>
<reference evidence="7 8" key="1">
    <citation type="submission" date="2023-03" db="EMBL/GenBank/DDBJ databases">
        <title>Draft assemblies of triclosan tolerant bacteria isolated from returned activated sludge.</title>
        <authorList>
            <person name="Van Hamelsveld S."/>
        </authorList>
    </citation>
    <scope>NUCLEOTIDE SEQUENCE [LARGE SCALE GENOMIC DNA]</scope>
    <source>
        <strain evidence="7 8">GW210010_S58</strain>
    </source>
</reference>
<keyword evidence="3" id="KW-0275">Fatty acid biosynthesis</keyword>
<name>A0ABT6B1I0_9BURK</name>
<comment type="similarity">
    <text evidence="3">Belongs to the acyl carrier protein (ACP) family.</text>
</comment>
<evidence type="ECO:0000259" key="6">
    <source>
        <dbReference type="PROSITE" id="PS50075"/>
    </source>
</evidence>
<dbReference type="InterPro" id="IPR036736">
    <property type="entry name" value="ACP-like_sf"/>
</dbReference>
<dbReference type="SUPFAM" id="SSF47336">
    <property type="entry name" value="ACP-like"/>
    <property type="match status" value="1"/>
</dbReference>
<evidence type="ECO:0000256" key="2">
    <source>
        <dbReference type="ARBA" id="ARBA00022553"/>
    </source>
</evidence>
<dbReference type="PANTHER" id="PTHR20863">
    <property type="entry name" value="ACYL CARRIER PROTEIN"/>
    <property type="match status" value="1"/>
</dbReference>
<dbReference type="InterPro" id="IPR003231">
    <property type="entry name" value="ACP"/>
</dbReference>
<evidence type="ECO:0000256" key="4">
    <source>
        <dbReference type="NCBIfam" id="TIGR00517"/>
    </source>
</evidence>
<comment type="pathway">
    <text evidence="3 5">Lipid metabolism; fatty acid biosynthesis.</text>
</comment>
<dbReference type="PROSITE" id="PS50075">
    <property type="entry name" value="CARRIER"/>
    <property type="match status" value="1"/>
</dbReference>
<evidence type="ECO:0000313" key="8">
    <source>
        <dbReference type="Proteomes" id="UP001216674"/>
    </source>
</evidence>
<keyword evidence="3" id="KW-0963">Cytoplasm</keyword>
<dbReference type="NCBIfam" id="NF002148">
    <property type="entry name" value="PRK00982.1-2"/>
    <property type="match status" value="1"/>
</dbReference>
<dbReference type="HAMAP" id="MF_01217">
    <property type="entry name" value="Acyl_carrier"/>
    <property type="match status" value="1"/>
</dbReference>
<dbReference type="Proteomes" id="UP001216674">
    <property type="component" value="Unassembled WGS sequence"/>
</dbReference>
<dbReference type="EMBL" id="JARJLM010000594">
    <property type="protein sequence ID" value="MDF3838468.1"/>
    <property type="molecule type" value="Genomic_DNA"/>
</dbReference>
<keyword evidence="3" id="KW-0443">Lipid metabolism</keyword>
<gene>
    <name evidence="3 7" type="primary">acpP</name>
    <name evidence="7" type="ORF">P3W85_36875</name>
</gene>
<sequence length="110" mass="12580">MDDDRNEATPQTQSEVKYASIEERVKRIIAEQLQYPVEIVKNDMSLVGDLGADSLDVVEIGMVMEEEFEIEIPEEQVERYFTTVQSIIDYIKERVRHEKSTSGNDAPEAA</sequence>
<comment type="PTM">
    <text evidence="3">4'-phosphopantetheine is transferred from CoA to a specific serine of apo-ACP by AcpS. This modification is essential for activity because fatty acids are bound in thioester linkage to the sulfhydryl of the prosthetic group.</text>
</comment>
<keyword evidence="3" id="KW-0444">Lipid biosynthesis</keyword>
<keyword evidence="2 3" id="KW-0597">Phosphoprotein</keyword>
<dbReference type="PANTHER" id="PTHR20863:SF76">
    <property type="entry name" value="CARRIER DOMAIN-CONTAINING PROTEIN"/>
    <property type="match status" value="1"/>
</dbReference>
<evidence type="ECO:0000256" key="5">
    <source>
        <dbReference type="RuleBase" id="RU003545"/>
    </source>
</evidence>
<dbReference type="RefSeq" id="WP_276268423.1">
    <property type="nucleotide sequence ID" value="NZ_JARJLM010000594.1"/>
</dbReference>
<comment type="caution">
    <text evidence="7">The sequence shown here is derived from an EMBL/GenBank/DDBJ whole genome shotgun (WGS) entry which is preliminary data.</text>
</comment>
<evidence type="ECO:0000313" key="7">
    <source>
        <dbReference type="EMBL" id="MDF3838468.1"/>
    </source>
</evidence>
<feature type="domain" description="Carrier" evidence="6">
    <location>
        <begin position="19"/>
        <end position="95"/>
    </location>
</feature>
<evidence type="ECO:0000256" key="1">
    <source>
        <dbReference type="ARBA" id="ARBA00022450"/>
    </source>
</evidence>
<keyword evidence="3" id="KW-0276">Fatty acid metabolism</keyword>
<dbReference type="InterPro" id="IPR009081">
    <property type="entry name" value="PP-bd_ACP"/>
</dbReference>
<dbReference type="Gene3D" id="1.10.1200.10">
    <property type="entry name" value="ACP-like"/>
    <property type="match status" value="1"/>
</dbReference>
<keyword evidence="1 3" id="KW-0596">Phosphopantetheine</keyword>
<comment type="function">
    <text evidence="3 5">Carrier of the growing fatty acid chain in fatty acid biosynthesis.</text>
</comment>
<keyword evidence="8" id="KW-1185">Reference proteome</keyword>
<evidence type="ECO:0000256" key="3">
    <source>
        <dbReference type="HAMAP-Rule" id="MF_01217"/>
    </source>
</evidence>
<accession>A0ABT6B1I0</accession>
<feature type="modified residue" description="O-(pantetheine 4'-phosphoryl)serine" evidence="3">
    <location>
        <position position="54"/>
    </location>
</feature>
<protein>
    <recommendedName>
        <fullName evidence="3 4">Acyl carrier protein</fullName>
        <shortName evidence="3">ACP</shortName>
    </recommendedName>
</protein>
<proteinExistence type="inferred from homology"/>
<comment type="PTM">
    <text evidence="5">4'-phosphopantetheine is transferred from CoA to a specific serine of apo-ACP by acpS.</text>
</comment>
<dbReference type="Pfam" id="PF00550">
    <property type="entry name" value="PP-binding"/>
    <property type="match status" value="1"/>
</dbReference>
<dbReference type="NCBIfam" id="TIGR00517">
    <property type="entry name" value="acyl_carrier"/>
    <property type="match status" value="1"/>
</dbReference>
<organism evidence="7 8">
    <name type="scientific">Cupriavidus basilensis</name>
    <dbReference type="NCBI Taxonomy" id="68895"/>
    <lineage>
        <taxon>Bacteria</taxon>
        <taxon>Pseudomonadati</taxon>
        <taxon>Pseudomonadota</taxon>
        <taxon>Betaproteobacteria</taxon>
        <taxon>Burkholderiales</taxon>
        <taxon>Burkholderiaceae</taxon>
        <taxon>Cupriavidus</taxon>
    </lineage>
</organism>